<protein>
    <submittedName>
        <fullName evidence="1">Uncharacterized protein</fullName>
    </submittedName>
</protein>
<name>A0A2M7RIB9_9BACT</name>
<gene>
    <name evidence="1" type="ORF">COY66_04090</name>
</gene>
<organism evidence="1 2">
    <name type="scientific">Candidatus Kerfeldbacteria bacterium CG_4_10_14_0_8_um_filter_42_10</name>
    <dbReference type="NCBI Taxonomy" id="2014248"/>
    <lineage>
        <taxon>Bacteria</taxon>
        <taxon>Candidatus Kerfeldiibacteriota</taxon>
    </lineage>
</organism>
<reference evidence="1 2" key="1">
    <citation type="submission" date="2017-09" db="EMBL/GenBank/DDBJ databases">
        <title>Depth-based differentiation of microbial function through sediment-hosted aquifers and enrichment of novel symbionts in the deep terrestrial subsurface.</title>
        <authorList>
            <person name="Probst A.J."/>
            <person name="Ladd B."/>
            <person name="Jarett J.K."/>
            <person name="Geller-Mcgrath D.E."/>
            <person name="Sieber C.M."/>
            <person name="Emerson J.B."/>
            <person name="Anantharaman K."/>
            <person name="Thomas B.C."/>
            <person name="Malmstrom R."/>
            <person name="Stieglmeier M."/>
            <person name="Klingl A."/>
            <person name="Woyke T."/>
            <person name="Ryan C.M."/>
            <person name="Banfield J.F."/>
        </authorList>
    </citation>
    <scope>NUCLEOTIDE SEQUENCE [LARGE SCALE GENOMIC DNA]</scope>
    <source>
        <strain evidence="1">CG_4_10_14_0_8_um_filter_42_10</strain>
    </source>
</reference>
<evidence type="ECO:0000313" key="1">
    <source>
        <dbReference type="EMBL" id="PIY96444.1"/>
    </source>
</evidence>
<dbReference type="AlphaFoldDB" id="A0A2M7RIB9"/>
<proteinExistence type="predicted"/>
<dbReference type="Proteomes" id="UP000230779">
    <property type="component" value="Unassembled WGS sequence"/>
</dbReference>
<sequence length="66" mass="7711">MSEKREFYRVGELVNDEGWYICVPCGYRKLYKRGEEFVECISCLEAHKDVALSDITDEGSWEKIGE</sequence>
<accession>A0A2M7RIB9</accession>
<dbReference type="EMBL" id="PFMD01000049">
    <property type="protein sequence ID" value="PIY96444.1"/>
    <property type="molecule type" value="Genomic_DNA"/>
</dbReference>
<evidence type="ECO:0000313" key="2">
    <source>
        <dbReference type="Proteomes" id="UP000230779"/>
    </source>
</evidence>
<comment type="caution">
    <text evidence="1">The sequence shown here is derived from an EMBL/GenBank/DDBJ whole genome shotgun (WGS) entry which is preliminary data.</text>
</comment>